<comment type="caution">
    <text evidence="2">The sequence shown here is derived from an EMBL/GenBank/DDBJ whole genome shotgun (WGS) entry which is preliminary data.</text>
</comment>
<dbReference type="SMART" id="SM01321">
    <property type="entry name" value="Y1_Tnp"/>
    <property type="match status" value="1"/>
</dbReference>
<dbReference type="InterPro" id="IPR036515">
    <property type="entry name" value="Transposase_17_sf"/>
</dbReference>
<sequence>MTSARRTLIDPKTTPYYHCMARCVRRAFLCGEDHLTGKSFEHRKSWVVERLEELSSVFGIEVCAYAVMSNHYHVVLYVDSEKCSAWSTEEVLRRWVCLFSGPLLVQRFLSSLVTSKAELDRVNEFAREYRQRLQSISWFMRCLNENLARRANEEDSCKGRFWEGRFKSQALLDDAALLSCMAYVDLNPVRAGVSELPEDSDFTSLQQRINQWKRSCARATNRQPKNIKPFRIQGQRQELAIPFALVDYMELVDWSGRAIRDDKRGSIPASVPPILSRLDINPDEWLYTLRPSGFGFIRAVGRVENLLSYARKLGQQWVHGLKASDRLFAR</sequence>
<keyword evidence="3" id="KW-1185">Reference proteome</keyword>
<feature type="domain" description="Transposase IS200-like" evidence="1">
    <location>
        <begin position="12"/>
        <end position="187"/>
    </location>
</feature>
<dbReference type="PANTHER" id="PTHR34322">
    <property type="entry name" value="TRANSPOSASE, Y1_TNP DOMAIN-CONTAINING"/>
    <property type="match status" value="1"/>
</dbReference>
<dbReference type="InterPro" id="IPR002686">
    <property type="entry name" value="Transposase_17"/>
</dbReference>
<evidence type="ECO:0000313" key="3">
    <source>
        <dbReference type="Proteomes" id="UP001203338"/>
    </source>
</evidence>
<proteinExistence type="predicted"/>
<reference evidence="2 3" key="1">
    <citation type="submission" date="2022-05" db="EMBL/GenBank/DDBJ databases">
        <authorList>
            <person name="Park J.-S."/>
        </authorList>
    </citation>
    <scope>NUCLEOTIDE SEQUENCE [LARGE SCALE GENOMIC DNA]</scope>
    <source>
        <strain evidence="2 3">2012CJ34-2</strain>
    </source>
</reference>
<dbReference type="PANTHER" id="PTHR34322:SF2">
    <property type="entry name" value="TRANSPOSASE IS200-LIKE DOMAIN-CONTAINING PROTEIN"/>
    <property type="match status" value="1"/>
</dbReference>
<dbReference type="SUPFAM" id="SSF143422">
    <property type="entry name" value="Transposase IS200-like"/>
    <property type="match status" value="1"/>
</dbReference>
<organism evidence="2 3">
    <name type="scientific">Parendozoicomonas callyspongiae</name>
    <dbReference type="NCBI Taxonomy" id="2942213"/>
    <lineage>
        <taxon>Bacteria</taxon>
        <taxon>Pseudomonadati</taxon>
        <taxon>Pseudomonadota</taxon>
        <taxon>Gammaproteobacteria</taxon>
        <taxon>Oceanospirillales</taxon>
        <taxon>Endozoicomonadaceae</taxon>
        <taxon>Parendozoicomonas</taxon>
    </lineage>
</organism>
<evidence type="ECO:0000259" key="1">
    <source>
        <dbReference type="SMART" id="SM01321"/>
    </source>
</evidence>
<name>A0ABT0PDJ5_9GAMM</name>
<dbReference type="RefSeq" id="WP_249698314.1">
    <property type="nucleotide sequence ID" value="NZ_JAMFLX010000005.1"/>
</dbReference>
<accession>A0ABT0PDJ5</accession>
<protein>
    <submittedName>
        <fullName evidence="2">Transposase</fullName>
    </submittedName>
</protein>
<dbReference type="Proteomes" id="UP001203338">
    <property type="component" value="Unassembled WGS sequence"/>
</dbReference>
<dbReference type="EMBL" id="JAMFLX010000005">
    <property type="protein sequence ID" value="MCL6269331.1"/>
    <property type="molecule type" value="Genomic_DNA"/>
</dbReference>
<evidence type="ECO:0000313" key="2">
    <source>
        <dbReference type="EMBL" id="MCL6269331.1"/>
    </source>
</evidence>
<gene>
    <name evidence="2" type="ORF">M3P05_05150</name>
</gene>
<dbReference type="Gene3D" id="3.30.70.1290">
    <property type="entry name" value="Transposase IS200-like"/>
    <property type="match status" value="1"/>
</dbReference>